<dbReference type="SUPFAM" id="SSF52540">
    <property type="entry name" value="P-loop containing nucleoside triphosphate hydrolases"/>
    <property type="match status" value="1"/>
</dbReference>
<dbReference type="Gene3D" id="3.40.50.300">
    <property type="entry name" value="P-loop containing nucleotide triphosphate hydrolases"/>
    <property type="match status" value="1"/>
</dbReference>
<keyword evidence="3" id="KW-1185">Reference proteome</keyword>
<proteinExistence type="predicted"/>
<organism evidence="2 3">
    <name type="scientific">Buttiauxella warmboldiae</name>
    <dbReference type="NCBI Taxonomy" id="82993"/>
    <lineage>
        <taxon>Bacteria</taxon>
        <taxon>Pseudomonadati</taxon>
        <taxon>Pseudomonadota</taxon>
        <taxon>Gammaproteobacteria</taxon>
        <taxon>Enterobacterales</taxon>
        <taxon>Enterobacteriaceae</taxon>
        <taxon>Buttiauxella</taxon>
    </lineage>
</organism>
<dbReference type="InterPro" id="IPR027417">
    <property type="entry name" value="P-loop_NTPase"/>
</dbReference>
<protein>
    <recommendedName>
        <fullName evidence="1">G domain-containing protein</fullName>
    </recommendedName>
</protein>
<dbReference type="Pfam" id="PF01926">
    <property type="entry name" value="MMR_HSR1"/>
    <property type="match status" value="1"/>
</dbReference>
<feature type="domain" description="G" evidence="1">
    <location>
        <begin position="79"/>
        <end position="132"/>
    </location>
</feature>
<dbReference type="AlphaFoldDB" id="A0A3N5DKX0"/>
<evidence type="ECO:0000313" key="2">
    <source>
        <dbReference type="EMBL" id="RPH29258.1"/>
    </source>
</evidence>
<evidence type="ECO:0000259" key="1">
    <source>
        <dbReference type="Pfam" id="PF01926"/>
    </source>
</evidence>
<dbReference type="Proteomes" id="UP000268615">
    <property type="component" value="Unassembled WGS sequence"/>
</dbReference>
<gene>
    <name evidence="2" type="ORF">EHN07_06310</name>
</gene>
<sequence>MGDPVKGEGRMITDANGITRREGEVSGIGDNMFNDSNAIKADRTPLIPDIRDILDVFPQSLRESLVNKISEAIDYEPVIGVMGKTGAGKSSVCNVLFQGEVCAVSDIEACTRETQQLRIRFGKRSLMIIDTV</sequence>
<comment type="caution">
    <text evidence="2">The sequence shown here is derived from an EMBL/GenBank/DDBJ whole genome shotgun (WGS) entry which is preliminary data.</text>
</comment>
<dbReference type="OrthoDB" id="9779790at2"/>
<dbReference type="GO" id="GO:0005525">
    <property type="term" value="F:GTP binding"/>
    <property type="evidence" value="ECO:0007669"/>
    <property type="project" value="InterPro"/>
</dbReference>
<dbReference type="RefSeq" id="WP_124023329.1">
    <property type="nucleotide sequence ID" value="NZ_RPOH01000021.1"/>
</dbReference>
<dbReference type="InterPro" id="IPR006073">
    <property type="entry name" value="GTP-bd"/>
</dbReference>
<dbReference type="EMBL" id="RPOH01000021">
    <property type="protein sequence ID" value="RPH29258.1"/>
    <property type="molecule type" value="Genomic_DNA"/>
</dbReference>
<evidence type="ECO:0000313" key="3">
    <source>
        <dbReference type="Proteomes" id="UP000268615"/>
    </source>
</evidence>
<reference evidence="2 3" key="1">
    <citation type="submission" date="2018-11" db="EMBL/GenBank/DDBJ databases">
        <title>Draft genome sequence of Buttiauxella warmboldiae CCUG 35512.</title>
        <authorList>
            <person name="Salva-Serra F."/>
            <person name="Marathe N."/>
            <person name="Moore E."/>
            <person name="Svensson L."/>
            <person name="Engstrom-Jakobsson H."/>
        </authorList>
    </citation>
    <scope>NUCLEOTIDE SEQUENCE [LARGE SCALE GENOMIC DNA]</scope>
    <source>
        <strain evidence="2 3">CCUG 35512</strain>
    </source>
</reference>
<name>A0A3N5DKX0_9ENTR</name>
<accession>A0A3N5DKX0</accession>